<dbReference type="VEuPathDB" id="FungiDB:RhiirFUN_017583"/>
<name>A0A2I1GZQ2_9GLOM</name>
<proteinExistence type="predicted"/>
<dbReference type="SUPFAM" id="SSF54695">
    <property type="entry name" value="POZ domain"/>
    <property type="match status" value="1"/>
</dbReference>
<comment type="caution">
    <text evidence="3">The sequence shown here is derived from an EMBL/GenBank/DDBJ whole genome shotgun (WGS) entry which is preliminary data.</text>
</comment>
<evidence type="ECO:0008006" key="5">
    <source>
        <dbReference type="Google" id="ProtNLM"/>
    </source>
</evidence>
<sequence length="575" mass="67224">MELLPKLSQNLLEILDDDEYYDITIEVGNDPYVKVFRAHMVILNYRSPYLRRILSTNKKKNDETLVNIKLSNILPEIFQIILRYIYGGKLSLEECDTSDIIKILMAANELSLQELIPRLQSFLINNKARWMEQNFSLIYQTSFENDSFLELQKFCTELMSKEPEKIFNSPDFTSITEKTLISNIQNANLQMNEVQIWEHVLKWGIAQNPGLSSDPSCYLNDDFVTLKNTLEKCIPFIKFIRFTSKEFLNKVHPYKLVMSEKLYENLIKWFLNNDYNPSNKLEPQEIKQISCKMNSNDYNTNSNLELQIVKEISHEIINDYNSSNKLESQIIIDSKIITIQHAKLISKWIDKLEIEGEMKNFYEFKLIFRGSRDGFTPKKFHEICDNQSRTVAIIKVKDSNEILGGYNPIKWKDSNEIFVGYNPIKWESDFGYGSTDDSFIFSFMNKNINEHVISRAKENEYAINNWSHYGPSFAKEVEYSYLAAVAVEQIFSGKTDLITAAKRSNLKTNTIRTCMSLKSWWEGDLTIYGGVEDGCNFYDNSNNYCSKRSYERNIRETESPFHVEEYEVFQIGKKI</sequence>
<evidence type="ECO:0000313" key="3">
    <source>
        <dbReference type="EMBL" id="PKY52112.1"/>
    </source>
</evidence>
<dbReference type="SMART" id="SM00225">
    <property type="entry name" value="BTB"/>
    <property type="match status" value="1"/>
</dbReference>
<dbReference type="VEuPathDB" id="FungiDB:RhiirA1_539367"/>
<dbReference type="GO" id="GO:0005737">
    <property type="term" value="C:cytoplasm"/>
    <property type="evidence" value="ECO:0007669"/>
    <property type="project" value="TreeGrafter"/>
</dbReference>
<dbReference type="PROSITE" id="PS50097">
    <property type="entry name" value="BTB"/>
    <property type="match status" value="1"/>
</dbReference>
<dbReference type="InterPro" id="IPR006571">
    <property type="entry name" value="TLDc_dom"/>
</dbReference>
<organism evidence="3 4">
    <name type="scientific">Rhizophagus irregularis</name>
    <dbReference type="NCBI Taxonomy" id="588596"/>
    <lineage>
        <taxon>Eukaryota</taxon>
        <taxon>Fungi</taxon>
        <taxon>Fungi incertae sedis</taxon>
        <taxon>Mucoromycota</taxon>
        <taxon>Glomeromycotina</taxon>
        <taxon>Glomeromycetes</taxon>
        <taxon>Glomerales</taxon>
        <taxon>Glomeraceae</taxon>
        <taxon>Rhizophagus</taxon>
    </lineage>
</organism>
<dbReference type="InterPro" id="IPR000210">
    <property type="entry name" value="BTB/POZ_dom"/>
</dbReference>
<dbReference type="Gene3D" id="1.25.40.420">
    <property type="match status" value="1"/>
</dbReference>
<dbReference type="Gene3D" id="3.30.710.10">
    <property type="entry name" value="Potassium Channel Kv1.1, Chain A"/>
    <property type="match status" value="1"/>
</dbReference>
<dbReference type="VEuPathDB" id="FungiDB:FUN_000200"/>
<gene>
    <name evidence="3" type="ORF">RhiirA4_469536</name>
</gene>
<dbReference type="CDD" id="cd18186">
    <property type="entry name" value="BTB_POZ_ZBTB_KLHL-like"/>
    <property type="match status" value="1"/>
</dbReference>
<dbReference type="InterPro" id="IPR011333">
    <property type="entry name" value="SKP1/BTB/POZ_sf"/>
</dbReference>
<dbReference type="Pfam" id="PF07534">
    <property type="entry name" value="TLD"/>
    <property type="match status" value="1"/>
</dbReference>
<protein>
    <recommendedName>
        <fullName evidence="5">Kelch-like protein 17</fullName>
    </recommendedName>
</protein>
<evidence type="ECO:0000259" key="1">
    <source>
        <dbReference type="PROSITE" id="PS50097"/>
    </source>
</evidence>
<dbReference type="PROSITE" id="PS51886">
    <property type="entry name" value="TLDC"/>
    <property type="match status" value="1"/>
</dbReference>
<dbReference type="InterPro" id="IPR052407">
    <property type="entry name" value="BTB_POZ_domain_cont_9"/>
</dbReference>
<dbReference type="AlphaFoldDB" id="A0A2I1GZQ2"/>
<reference evidence="3 4" key="1">
    <citation type="submission" date="2015-10" db="EMBL/GenBank/DDBJ databases">
        <title>Genome analyses suggest a sexual origin of heterokaryosis in a supposedly ancient asexual fungus.</title>
        <authorList>
            <person name="Ropars J."/>
            <person name="Sedzielewska K."/>
            <person name="Noel J."/>
            <person name="Charron P."/>
            <person name="Farinelli L."/>
            <person name="Marton T."/>
            <person name="Kruger M."/>
            <person name="Pelin A."/>
            <person name="Brachmann A."/>
            <person name="Corradi N."/>
        </authorList>
    </citation>
    <scope>NUCLEOTIDE SEQUENCE [LARGE SCALE GENOMIC DNA]</scope>
    <source>
        <strain evidence="3 4">A4</strain>
    </source>
</reference>
<feature type="domain" description="BTB" evidence="1">
    <location>
        <begin position="21"/>
        <end position="94"/>
    </location>
</feature>
<dbReference type="EMBL" id="LLXI01001140">
    <property type="protein sequence ID" value="PKY52112.1"/>
    <property type="molecule type" value="Genomic_DNA"/>
</dbReference>
<dbReference type="Proteomes" id="UP000234323">
    <property type="component" value="Unassembled WGS sequence"/>
</dbReference>
<feature type="domain" description="TLDc" evidence="2">
    <location>
        <begin position="335"/>
        <end position="572"/>
    </location>
</feature>
<accession>A0A2I1GZQ2</accession>
<keyword evidence="4" id="KW-1185">Reference proteome</keyword>
<dbReference type="Pfam" id="PF00651">
    <property type="entry name" value="BTB"/>
    <property type="match status" value="1"/>
</dbReference>
<evidence type="ECO:0000313" key="4">
    <source>
        <dbReference type="Proteomes" id="UP000234323"/>
    </source>
</evidence>
<dbReference type="PANTHER" id="PTHR46306:SF1">
    <property type="entry name" value="BTB_POZ DOMAIN-CONTAINING PROTEIN 9"/>
    <property type="match status" value="1"/>
</dbReference>
<dbReference type="PANTHER" id="PTHR46306">
    <property type="entry name" value="BTB/POZ DOMAIN-CONTAINING PROTEIN 9"/>
    <property type="match status" value="1"/>
</dbReference>
<evidence type="ECO:0000259" key="2">
    <source>
        <dbReference type="PROSITE" id="PS51886"/>
    </source>
</evidence>